<proteinExistence type="predicted"/>
<dbReference type="KEGG" id="nai:NECAME_17361"/>
<gene>
    <name evidence="3" type="ORF">NECAME_17361</name>
</gene>
<dbReference type="STRING" id="51031.W2TRS2"/>
<evidence type="ECO:0000256" key="1">
    <source>
        <dbReference type="SAM" id="MobiDB-lite"/>
    </source>
</evidence>
<reference evidence="4" key="1">
    <citation type="journal article" date="2014" name="Nat. Genet.">
        <title>Genome of the human hookworm Necator americanus.</title>
        <authorList>
            <person name="Tang Y.T."/>
            <person name="Gao X."/>
            <person name="Rosa B.A."/>
            <person name="Abubucker S."/>
            <person name="Hallsworth-Pepin K."/>
            <person name="Martin J."/>
            <person name="Tyagi R."/>
            <person name="Heizer E."/>
            <person name="Zhang X."/>
            <person name="Bhonagiri-Palsikar V."/>
            <person name="Minx P."/>
            <person name="Warren W.C."/>
            <person name="Wang Q."/>
            <person name="Zhan B."/>
            <person name="Hotez P.J."/>
            <person name="Sternberg P.W."/>
            <person name="Dougall A."/>
            <person name="Gaze S.T."/>
            <person name="Mulvenna J."/>
            <person name="Sotillo J."/>
            <person name="Ranganathan S."/>
            <person name="Rabelo E.M."/>
            <person name="Wilson R.K."/>
            <person name="Felgner P.L."/>
            <person name="Bethony J."/>
            <person name="Hawdon J.M."/>
            <person name="Gasser R.B."/>
            <person name="Loukas A."/>
            <person name="Mitreva M."/>
        </authorList>
    </citation>
    <scope>NUCLEOTIDE SEQUENCE [LARGE SCALE GENOMIC DNA]</scope>
</reference>
<feature type="compositionally biased region" description="Basic and acidic residues" evidence="1">
    <location>
        <begin position="120"/>
        <end position="132"/>
    </location>
</feature>
<dbReference type="InterPro" id="IPR000906">
    <property type="entry name" value="ZU5_dom"/>
</dbReference>
<dbReference type="Proteomes" id="UP000053676">
    <property type="component" value="Unassembled WGS sequence"/>
</dbReference>
<dbReference type="Pfam" id="PF00791">
    <property type="entry name" value="ZU5"/>
    <property type="match status" value="1"/>
</dbReference>
<feature type="compositionally biased region" description="Polar residues" evidence="1">
    <location>
        <begin position="88"/>
        <end position="101"/>
    </location>
</feature>
<keyword evidence="4" id="KW-1185">Reference proteome</keyword>
<feature type="domain" description="ZU5" evidence="2">
    <location>
        <begin position="89"/>
        <end position="180"/>
    </location>
</feature>
<feature type="region of interest" description="Disordered" evidence="1">
    <location>
        <begin position="57"/>
        <end position="132"/>
    </location>
</feature>
<protein>
    <submittedName>
        <fullName evidence="3">ZU5 domain protein</fullName>
    </submittedName>
</protein>
<organism evidence="3 4">
    <name type="scientific">Necator americanus</name>
    <name type="common">Human hookworm</name>
    <dbReference type="NCBI Taxonomy" id="51031"/>
    <lineage>
        <taxon>Eukaryota</taxon>
        <taxon>Metazoa</taxon>
        <taxon>Ecdysozoa</taxon>
        <taxon>Nematoda</taxon>
        <taxon>Chromadorea</taxon>
        <taxon>Rhabditida</taxon>
        <taxon>Rhabditina</taxon>
        <taxon>Rhabditomorpha</taxon>
        <taxon>Strongyloidea</taxon>
        <taxon>Ancylostomatidae</taxon>
        <taxon>Bunostominae</taxon>
        <taxon>Necator</taxon>
    </lineage>
</organism>
<dbReference type="EMBL" id="KI658114">
    <property type="protein sequence ID" value="ETN83727.1"/>
    <property type="molecule type" value="Genomic_DNA"/>
</dbReference>
<dbReference type="SMART" id="SM00218">
    <property type="entry name" value="ZU5"/>
    <property type="match status" value="1"/>
</dbReference>
<dbReference type="OrthoDB" id="418634at2759"/>
<accession>W2TRS2</accession>
<feature type="compositionally biased region" description="Basic and acidic residues" evidence="1">
    <location>
        <begin position="57"/>
        <end position="68"/>
    </location>
</feature>
<name>W2TRS2_NECAM</name>
<evidence type="ECO:0000313" key="3">
    <source>
        <dbReference type="EMBL" id="ETN83727.1"/>
    </source>
</evidence>
<evidence type="ECO:0000259" key="2">
    <source>
        <dbReference type="SMART" id="SM00218"/>
    </source>
</evidence>
<dbReference type="AlphaFoldDB" id="W2TRS2"/>
<sequence length="207" mass="23115">MFEVLILELPNGRQPNSPGYYHVKQLLNDDSLYHDARLANEIANVRLREEARLRDDRVRGEQRLHDRPQVPLQPPNPDMYSPREEKPQPQTVSFGNHQSLADSGAPPNRFPRGSSQPVCRDGESPPIDKSKGETLLSPLVMCGPQGLTFLTPCELRLPHSGPVDGDGQWSFSLKAGEGGEWQQMDVQPQKTAGSSDKQFLSVLITHF</sequence>
<dbReference type="Gene3D" id="2.60.220.30">
    <property type="match status" value="1"/>
</dbReference>
<evidence type="ECO:0000313" key="4">
    <source>
        <dbReference type="Proteomes" id="UP000053676"/>
    </source>
</evidence>